<protein>
    <recommendedName>
        <fullName evidence="4">HNH nuclease domain-containing protein</fullName>
    </recommendedName>
</protein>
<dbReference type="CDD" id="cd00085">
    <property type="entry name" value="HNHc"/>
    <property type="match status" value="1"/>
</dbReference>
<dbReference type="RefSeq" id="WP_022862626.1">
    <property type="nucleotide sequence ID" value="NZ_ATVG01000003.1"/>
</dbReference>
<dbReference type="Proteomes" id="UP001220064">
    <property type="component" value="Chromosome"/>
</dbReference>
<feature type="region of interest" description="Disordered" evidence="1">
    <location>
        <begin position="146"/>
        <end position="174"/>
    </location>
</feature>
<evidence type="ECO:0000313" key="2">
    <source>
        <dbReference type="EMBL" id="WCZ31943.1"/>
    </source>
</evidence>
<organism evidence="2 3">
    <name type="scientific">Corynebacterium massiliense DSM 45435</name>
    <dbReference type="NCBI Taxonomy" id="1121364"/>
    <lineage>
        <taxon>Bacteria</taxon>
        <taxon>Bacillati</taxon>
        <taxon>Actinomycetota</taxon>
        <taxon>Actinomycetes</taxon>
        <taxon>Mycobacteriales</taxon>
        <taxon>Corynebacteriaceae</taxon>
        <taxon>Corynebacterium</taxon>
    </lineage>
</organism>
<dbReference type="EMBL" id="CP063189">
    <property type="protein sequence ID" value="WCZ31943.1"/>
    <property type="molecule type" value="Genomic_DNA"/>
</dbReference>
<evidence type="ECO:0000256" key="1">
    <source>
        <dbReference type="SAM" id="MobiDB-lite"/>
    </source>
</evidence>
<name>A0ABY7U5I0_9CORY</name>
<accession>A0ABY7U5I0</accession>
<proteinExistence type="predicted"/>
<reference evidence="2 3" key="1">
    <citation type="submission" date="2020-10" db="EMBL/GenBank/DDBJ databases">
        <title>Complete genome sequence of Corynebacterium massiliense DSM 45435, type strain of Corynebacterium massiliense.</title>
        <authorList>
            <person name="Busche T."/>
            <person name="Kalinowski J."/>
            <person name="Ruckert C."/>
        </authorList>
    </citation>
    <scope>NUCLEOTIDE SEQUENCE [LARGE SCALE GENOMIC DNA]</scope>
    <source>
        <strain evidence="2 3">DSM 45435</strain>
    </source>
</reference>
<sequence>MNNYYRHLTPGDPLCEAARDLRRDEYWLWQKYRPPLDADIELAAHDLGSRTGESPRRIINITCALHRLDELPRLKASQEEHFHLNFPRLIAIDDVLSKLGHPEDDVLERLDAAITAYLTPKSPGAALPSQANLRRKLHTLIMTEDDTILRKPRKTEDDPDTPAEPAGESAYSVSRSSGASTALIAEFPDEIAASLDAVITQTARERNISAAAALAGLITRKFDPSPDVTLHVYRACDVDSAPVYVRGFGWIDPLIGDVLTASPSRVVDHTSGAKAKTTNYVTPNRMRAYTEGRDGTCRFPQCTVPAMRCQKDHAVDHHSGGPTAPYNLVNLCQHHHNIKTDGRATYVIDPATDDLIWLFDNGTWHRTHATGPMSQRSKRWLQTTAQRIHARRTRAHEGATT</sequence>
<dbReference type="Gene3D" id="1.10.30.50">
    <property type="match status" value="1"/>
</dbReference>
<dbReference type="InterPro" id="IPR003615">
    <property type="entry name" value="HNH_nuc"/>
</dbReference>
<evidence type="ECO:0000313" key="3">
    <source>
        <dbReference type="Proteomes" id="UP001220064"/>
    </source>
</evidence>
<keyword evidence="3" id="KW-1185">Reference proteome</keyword>
<evidence type="ECO:0008006" key="4">
    <source>
        <dbReference type="Google" id="ProtNLM"/>
    </source>
</evidence>
<gene>
    <name evidence="2" type="ORF">CMASS_02420</name>
</gene>